<evidence type="ECO:0000313" key="1">
    <source>
        <dbReference type="EMBL" id="GAA5101659.1"/>
    </source>
</evidence>
<name>A0ABP9MW67_9GAMM</name>
<sequence>MKLLIILFLIVTHLNIVFGEILDKGVACVSPQKSDGSYNKIYRLRYVIVSGEYINEGTKSQNYNPNVNYAITEWPNGEFSVFGIAYDSELLPVDMIRNDEMGSVYKIKKAYTLQCS</sequence>
<comment type="caution">
    <text evidence="1">The sequence shown here is derived from an EMBL/GenBank/DDBJ whole genome shotgun (WGS) entry which is preliminary data.</text>
</comment>
<organism evidence="1 2">
    <name type="scientific">Wohlfahrtiimonas larvae</name>
    <dbReference type="NCBI Taxonomy" id="1157986"/>
    <lineage>
        <taxon>Bacteria</taxon>
        <taxon>Pseudomonadati</taxon>
        <taxon>Pseudomonadota</taxon>
        <taxon>Gammaproteobacteria</taxon>
        <taxon>Cardiobacteriales</taxon>
        <taxon>Ignatzschineriaceae</taxon>
        <taxon>Wohlfahrtiimonas</taxon>
    </lineage>
</organism>
<protein>
    <submittedName>
        <fullName evidence="1">Uncharacterized protein</fullName>
    </submittedName>
</protein>
<proteinExistence type="predicted"/>
<dbReference type="Proteomes" id="UP001500631">
    <property type="component" value="Unassembled WGS sequence"/>
</dbReference>
<evidence type="ECO:0000313" key="2">
    <source>
        <dbReference type="Proteomes" id="UP001500631"/>
    </source>
</evidence>
<gene>
    <name evidence="1" type="ORF">GCM10023338_18060</name>
</gene>
<keyword evidence="2" id="KW-1185">Reference proteome</keyword>
<dbReference type="EMBL" id="BAABKE010000005">
    <property type="protein sequence ID" value="GAA5101659.1"/>
    <property type="molecule type" value="Genomic_DNA"/>
</dbReference>
<reference evidence="2" key="1">
    <citation type="journal article" date="2019" name="Int. J. Syst. Evol. Microbiol.">
        <title>The Global Catalogue of Microorganisms (GCM) 10K type strain sequencing project: providing services to taxonomists for standard genome sequencing and annotation.</title>
        <authorList>
            <consortium name="The Broad Institute Genomics Platform"/>
            <consortium name="The Broad Institute Genome Sequencing Center for Infectious Disease"/>
            <person name="Wu L."/>
            <person name="Ma J."/>
        </authorList>
    </citation>
    <scope>NUCLEOTIDE SEQUENCE [LARGE SCALE GENOMIC DNA]</scope>
    <source>
        <strain evidence="2">JCM 18424</strain>
    </source>
</reference>
<dbReference type="RefSeq" id="WP_077925630.1">
    <property type="nucleotide sequence ID" value="NZ_BAABKE010000005.1"/>
</dbReference>
<accession>A0ABP9MW67</accession>